<organism evidence="6 7">
    <name type="scientific">Pseudocercospora fuligena</name>
    <dbReference type="NCBI Taxonomy" id="685502"/>
    <lineage>
        <taxon>Eukaryota</taxon>
        <taxon>Fungi</taxon>
        <taxon>Dikarya</taxon>
        <taxon>Ascomycota</taxon>
        <taxon>Pezizomycotina</taxon>
        <taxon>Dothideomycetes</taxon>
        <taxon>Dothideomycetidae</taxon>
        <taxon>Mycosphaerellales</taxon>
        <taxon>Mycosphaerellaceae</taxon>
        <taxon>Pseudocercospora</taxon>
    </lineage>
</organism>
<name>A0A8H6RSZ8_9PEZI</name>
<dbReference type="Pfam" id="PF07992">
    <property type="entry name" value="Pyr_redox_2"/>
    <property type="match status" value="1"/>
</dbReference>
<feature type="chain" id="PRO_5033990819" evidence="4">
    <location>
        <begin position="19"/>
        <end position="400"/>
    </location>
</feature>
<dbReference type="GO" id="GO:0097237">
    <property type="term" value="P:cellular response to toxic substance"/>
    <property type="evidence" value="ECO:0007669"/>
    <property type="project" value="UniProtKB-ARBA"/>
</dbReference>
<evidence type="ECO:0000256" key="3">
    <source>
        <dbReference type="ARBA" id="ARBA00023002"/>
    </source>
</evidence>
<dbReference type="InterPro" id="IPR023753">
    <property type="entry name" value="FAD/NAD-binding_dom"/>
</dbReference>
<dbReference type="OrthoDB" id="10260355at2759"/>
<evidence type="ECO:0000259" key="5">
    <source>
        <dbReference type="Pfam" id="PF07992"/>
    </source>
</evidence>
<dbReference type="PRINTS" id="PR00469">
    <property type="entry name" value="PNDRDTASEII"/>
</dbReference>
<accession>A0A8H6RSZ8</accession>
<dbReference type="PRINTS" id="PR00368">
    <property type="entry name" value="FADPNR"/>
</dbReference>
<keyword evidence="2" id="KW-0285">Flavoprotein</keyword>
<dbReference type="Gene3D" id="3.50.50.60">
    <property type="entry name" value="FAD/NAD(P)-binding domain"/>
    <property type="match status" value="2"/>
</dbReference>
<keyword evidence="7" id="KW-1185">Reference proteome</keyword>
<proteinExistence type="inferred from homology"/>
<evidence type="ECO:0000313" key="6">
    <source>
        <dbReference type="EMBL" id="KAF7196788.1"/>
    </source>
</evidence>
<dbReference type="InterPro" id="IPR050097">
    <property type="entry name" value="Ferredoxin-NADP_redctase_2"/>
</dbReference>
<evidence type="ECO:0000313" key="7">
    <source>
        <dbReference type="Proteomes" id="UP000660729"/>
    </source>
</evidence>
<comment type="similarity">
    <text evidence="1">Belongs to the class-II pyridine nucleotide-disulfide oxidoreductase family.</text>
</comment>
<evidence type="ECO:0000256" key="1">
    <source>
        <dbReference type="ARBA" id="ARBA00009333"/>
    </source>
</evidence>
<dbReference type="AlphaFoldDB" id="A0A8H6RSZ8"/>
<comment type="caution">
    <text evidence="6">The sequence shown here is derived from an EMBL/GenBank/DDBJ whole genome shotgun (WGS) entry which is preliminary data.</text>
</comment>
<evidence type="ECO:0000256" key="2">
    <source>
        <dbReference type="ARBA" id="ARBA00022630"/>
    </source>
</evidence>
<dbReference type="EMBL" id="JABCIY010000022">
    <property type="protein sequence ID" value="KAF7196788.1"/>
    <property type="molecule type" value="Genomic_DNA"/>
</dbReference>
<dbReference type="GO" id="GO:0016491">
    <property type="term" value="F:oxidoreductase activity"/>
    <property type="evidence" value="ECO:0007669"/>
    <property type="project" value="UniProtKB-KW"/>
</dbReference>
<feature type="domain" description="FAD/NAD(P)-binding" evidence="5">
    <location>
        <begin position="33"/>
        <end position="347"/>
    </location>
</feature>
<keyword evidence="3" id="KW-0560">Oxidoreductase</keyword>
<dbReference type="InterPro" id="IPR036188">
    <property type="entry name" value="FAD/NAD-bd_sf"/>
</dbReference>
<dbReference type="PANTHER" id="PTHR48105">
    <property type="entry name" value="THIOREDOXIN REDUCTASE 1-RELATED-RELATED"/>
    <property type="match status" value="1"/>
</dbReference>
<keyword evidence="4" id="KW-0732">Signal</keyword>
<gene>
    <name evidence="6" type="ORF">HII31_01706</name>
</gene>
<dbReference type="SUPFAM" id="SSF51905">
    <property type="entry name" value="FAD/NAD(P)-binding domain"/>
    <property type="match status" value="1"/>
</dbReference>
<evidence type="ECO:0000256" key="4">
    <source>
        <dbReference type="SAM" id="SignalP"/>
    </source>
</evidence>
<dbReference type="Proteomes" id="UP000660729">
    <property type="component" value="Unassembled WGS sequence"/>
</dbReference>
<sequence length="400" mass="43918">MKLNIVLAFQALASFAVATTLPAIEPAVKADWDTIVVGGGPSGLAAASALGRVRRNVLLIDSGEYRNNPTRRIHDVLGFDGVTPAYFRWRARQQIIEYSTVTLKNGTVEKIEAVGTTNVTLFKVTTRFGDDGKETSLTARKIVLATGLRDLIPSTPGLAENFGKGIYWCPWCDGHEHVDQPMGVLGPLSLSATTPLEILTLNTDIIIFANGTDTPENRAINDPKLAAWDEWLEIHKITIDNRTITSIQRLKDAGSLNEDPSRATLPEHDLFQVNFNTGDPVQRAVFITNFEKEQKTKIGVNLGVKLIENKMIADFAKGMITNVPGVYAVGDANTDNSTNVYHAMWSGKRASVSLHVALETENAKSQTGRLPKRDVEIRERSIWEQVNGPNDVLDAGEFDR</sequence>
<reference evidence="6" key="1">
    <citation type="submission" date="2020-04" db="EMBL/GenBank/DDBJ databases">
        <title>Draft genome resource of the tomato pathogen Pseudocercospora fuligena.</title>
        <authorList>
            <person name="Zaccaron A."/>
        </authorList>
    </citation>
    <scope>NUCLEOTIDE SEQUENCE</scope>
    <source>
        <strain evidence="6">PF001</strain>
    </source>
</reference>
<protein>
    <submittedName>
        <fullName evidence="6">Putative thioredoxin reductase</fullName>
    </submittedName>
</protein>
<feature type="signal peptide" evidence="4">
    <location>
        <begin position="1"/>
        <end position="18"/>
    </location>
</feature>